<dbReference type="Pfam" id="PF00698">
    <property type="entry name" value="Acyl_transf_1"/>
    <property type="match status" value="2"/>
</dbReference>
<dbReference type="SMART" id="SM00823">
    <property type="entry name" value="PKS_PP"/>
    <property type="match status" value="2"/>
</dbReference>
<dbReference type="InterPro" id="IPR036736">
    <property type="entry name" value="ACP-like_sf"/>
</dbReference>
<organism evidence="9 10">
    <name type="scientific">Streptomyces glebosus</name>
    <dbReference type="NCBI Taxonomy" id="249580"/>
    <lineage>
        <taxon>Bacteria</taxon>
        <taxon>Bacillati</taxon>
        <taxon>Actinomycetota</taxon>
        <taxon>Actinomycetes</taxon>
        <taxon>Kitasatosporales</taxon>
        <taxon>Streptomycetaceae</taxon>
        <taxon>Streptomyces</taxon>
    </lineage>
</organism>
<accession>A0A640T8E9</accession>
<evidence type="ECO:0000256" key="5">
    <source>
        <dbReference type="ARBA" id="ARBA00023315"/>
    </source>
</evidence>
<keyword evidence="10" id="KW-1185">Reference proteome</keyword>
<evidence type="ECO:0000313" key="9">
    <source>
        <dbReference type="EMBL" id="GFE19292.1"/>
    </source>
</evidence>
<dbReference type="GO" id="GO:0004312">
    <property type="term" value="F:fatty acid synthase activity"/>
    <property type="evidence" value="ECO:0007669"/>
    <property type="project" value="TreeGrafter"/>
</dbReference>
<dbReference type="PANTHER" id="PTHR43775:SF37">
    <property type="entry name" value="SI:DKEY-61P9.11"/>
    <property type="match status" value="1"/>
</dbReference>
<dbReference type="Pfam" id="PF00550">
    <property type="entry name" value="PP-binding"/>
    <property type="match status" value="2"/>
</dbReference>
<dbReference type="CDD" id="cd08955">
    <property type="entry name" value="KR_2_FAS_SDR_x"/>
    <property type="match status" value="1"/>
</dbReference>
<dbReference type="InterPro" id="IPR014031">
    <property type="entry name" value="Ketoacyl_synth_C"/>
</dbReference>
<dbReference type="InterPro" id="IPR009081">
    <property type="entry name" value="PP-bd_ACP"/>
</dbReference>
<dbReference type="Gene3D" id="3.40.47.10">
    <property type="match status" value="1"/>
</dbReference>
<dbReference type="Gene3D" id="3.30.70.3290">
    <property type="match status" value="2"/>
</dbReference>
<dbReference type="SUPFAM" id="SSF52151">
    <property type="entry name" value="FabD/lysophospholipase-like"/>
    <property type="match status" value="2"/>
</dbReference>
<dbReference type="SUPFAM" id="SSF51735">
    <property type="entry name" value="NAD(P)-binding Rossmann-fold domains"/>
    <property type="match status" value="2"/>
</dbReference>
<keyword evidence="2" id="KW-0597">Phosphoprotein</keyword>
<keyword evidence="5" id="KW-0012">Acyltransferase</keyword>
<feature type="domain" description="Ketosynthase family 3 (KS3)" evidence="8">
    <location>
        <begin position="106"/>
        <end position="530"/>
    </location>
</feature>
<dbReference type="PROSITE" id="PS50075">
    <property type="entry name" value="CARRIER"/>
    <property type="match status" value="2"/>
</dbReference>
<dbReference type="Pfam" id="PF22621">
    <property type="entry name" value="CurL-like_PKS_C"/>
    <property type="match status" value="1"/>
</dbReference>
<keyword evidence="3" id="KW-0808">Transferase</keyword>
<dbReference type="SMART" id="SM00825">
    <property type="entry name" value="PKS_KS"/>
    <property type="match status" value="1"/>
</dbReference>
<dbReference type="CDD" id="cd00833">
    <property type="entry name" value="PKS"/>
    <property type="match status" value="1"/>
</dbReference>
<keyword evidence="1" id="KW-0596">Phosphopantetheine</keyword>
<protein>
    <submittedName>
        <fullName evidence="9">Uncharacterized protein</fullName>
    </submittedName>
</protein>
<dbReference type="InterPro" id="IPR014030">
    <property type="entry name" value="Ketoacyl_synth_N"/>
</dbReference>
<evidence type="ECO:0000313" key="10">
    <source>
        <dbReference type="Proteomes" id="UP000430079"/>
    </source>
</evidence>
<dbReference type="InterPro" id="IPR032821">
    <property type="entry name" value="PKS_assoc"/>
</dbReference>
<dbReference type="GO" id="GO:0033068">
    <property type="term" value="P:macrolide biosynthetic process"/>
    <property type="evidence" value="ECO:0007669"/>
    <property type="project" value="UniProtKB-ARBA"/>
</dbReference>
<dbReference type="SMART" id="SM00827">
    <property type="entry name" value="PKS_AT"/>
    <property type="match status" value="2"/>
</dbReference>
<reference evidence="9 10" key="1">
    <citation type="submission" date="2019-12" db="EMBL/GenBank/DDBJ databases">
        <title>Whole genome shotgun sequence of Streptomyces hygroscopicus subsp. glebosus NBRC 13786.</title>
        <authorList>
            <person name="Ichikawa N."/>
            <person name="Kimura A."/>
            <person name="Kitahashi Y."/>
            <person name="Komaki H."/>
            <person name="Tamura T."/>
        </authorList>
    </citation>
    <scope>NUCLEOTIDE SEQUENCE [LARGE SCALE GENOMIC DNA]</scope>
    <source>
        <strain evidence="9 10">NBRC 13786</strain>
    </source>
</reference>
<dbReference type="EMBL" id="BLIO01000001">
    <property type="protein sequence ID" value="GFE19292.1"/>
    <property type="molecule type" value="Genomic_DNA"/>
</dbReference>
<dbReference type="FunFam" id="3.40.47.10:FF:000019">
    <property type="entry name" value="Polyketide synthase type I"/>
    <property type="match status" value="1"/>
</dbReference>
<dbReference type="PANTHER" id="PTHR43775">
    <property type="entry name" value="FATTY ACID SYNTHASE"/>
    <property type="match status" value="1"/>
</dbReference>
<dbReference type="InterPro" id="IPR050091">
    <property type="entry name" value="PKS_NRPS_Biosynth_Enz"/>
</dbReference>
<dbReference type="Proteomes" id="UP000430079">
    <property type="component" value="Unassembled WGS sequence"/>
</dbReference>
<evidence type="ECO:0000259" key="7">
    <source>
        <dbReference type="PROSITE" id="PS50075"/>
    </source>
</evidence>
<proteinExistence type="predicted"/>
<dbReference type="InterPro" id="IPR036291">
    <property type="entry name" value="NAD(P)-bd_dom_sf"/>
</dbReference>
<dbReference type="Gene3D" id="3.40.50.720">
    <property type="entry name" value="NAD(P)-binding Rossmann-like Domain"/>
    <property type="match status" value="1"/>
</dbReference>
<keyword evidence="4" id="KW-0045">Antibiotic biosynthesis</keyword>
<dbReference type="InterPro" id="IPR014043">
    <property type="entry name" value="Acyl_transferase_dom"/>
</dbReference>
<dbReference type="InterPro" id="IPR016035">
    <property type="entry name" value="Acyl_Trfase/lysoPLipase"/>
</dbReference>
<dbReference type="Pfam" id="PF00109">
    <property type="entry name" value="ketoacyl-synt"/>
    <property type="match status" value="1"/>
</dbReference>
<dbReference type="GO" id="GO:0006633">
    <property type="term" value="P:fatty acid biosynthetic process"/>
    <property type="evidence" value="ECO:0007669"/>
    <property type="project" value="InterPro"/>
</dbReference>
<evidence type="ECO:0000256" key="6">
    <source>
        <dbReference type="SAM" id="MobiDB-lite"/>
    </source>
</evidence>
<dbReference type="InterPro" id="IPR057326">
    <property type="entry name" value="KR_dom"/>
</dbReference>
<evidence type="ECO:0000259" key="8">
    <source>
        <dbReference type="PROSITE" id="PS52004"/>
    </source>
</evidence>
<dbReference type="PROSITE" id="PS00606">
    <property type="entry name" value="KS3_1"/>
    <property type="match status" value="1"/>
</dbReference>
<dbReference type="GO" id="GO:0005886">
    <property type="term" value="C:plasma membrane"/>
    <property type="evidence" value="ECO:0007669"/>
    <property type="project" value="TreeGrafter"/>
</dbReference>
<feature type="domain" description="Carrier" evidence="7">
    <location>
        <begin position="2"/>
        <end position="79"/>
    </location>
</feature>
<dbReference type="Gene3D" id="3.30.70.250">
    <property type="entry name" value="Malonyl-CoA ACP transacylase, ACP-binding"/>
    <property type="match status" value="1"/>
</dbReference>
<dbReference type="SUPFAM" id="SSF55048">
    <property type="entry name" value="Probable ACP-binding domain of malonyl-CoA ACP transacylase"/>
    <property type="match status" value="2"/>
</dbReference>
<evidence type="ECO:0000256" key="4">
    <source>
        <dbReference type="ARBA" id="ARBA00023194"/>
    </source>
</evidence>
<feature type="region of interest" description="Disordered" evidence="6">
    <location>
        <begin position="77"/>
        <end position="104"/>
    </location>
</feature>
<dbReference type="Pfam" id="PF16197">
    <property type="entry name" value="KAsynt_C_assoc"/>
    <property type="match status" value="1"/>
</dbReference>
<dbReference type="GO" id="GO:0031177">
    <property type="term" value="F:phosphopantetheine binding"/>
    <property type="evidence" value="ECO:0007669"/>
    <property type="project" value="InterPro"/>
</dbReference>
<dbReference type="InterPro" id="IPR018201">
    <property type="entry name" value="Ketoacyl_synth_AS"/>
</dbReference>
<evidence type="ECO:0000256" key="2">
    <source>
        <dbReference type="ARBA" id="ARBA00022553"/>
    </source>
</evidence>
<feature type="domain" description="Carrier" evidence="7">
    <location>
        <begin position="1969"/>
        <end position="2046"/>
    </location>
</feature>
<dbReference type="InterPro" id="IPR016036">
    <property type="entry name" value="Malonyl_transacylase_ACP-bd"/>
</dbReference>
<dbReference type="SUPFAM" id="SSF53901">
    <property type="entry name" value="Thiolase-like"/>
    <property type="match status" value="1"/>
</dbReference>
<comment type="caution">
    <text evidence="9">The sequence shown here is derived from an EMBL/GenBank/DDBJ whole genome shotgun (WGS) entry which is preliminary data.</text>
</comment>
<gene>
    <name evidence="9" type="ORF">Sgleb_73390</name>
</gene>
<dbReference type="RefSeq" id="WP_190145265.1">
    <property type="nucleotide sequence ID" value="NZ_BLIO01000001.1"/>
</dbReference>
<dbReference type="Pfam" id="PF02801">
    <property type="entry name" value="Ketoacyl-synt_C"/>
    <property type="match status" value="1"/>
</dbReference>
<dbReference type="Gene3D" id="1.10.1200.10">
    <property type="entry name" value="ACP-like"/>
    <property type="match status" value="2"/>
</dbReference>
<sequence length="2095" mass="220662">MKTAGDIAGWLRQKIGEELGVAVREVDTATQFRDLGIDSAGMTALTAQLSVQLGKPLSPTVAWHFPTISDLAEALAGEQDASGRPARTAGQTTAGRPAEGSAVPSDESIAVVGLACRFPGAPNAEAYWDLLRSGTDAVTEVPPERWDSEALYDPDPSMPGKMSTRRGGFLSDVDTFDPQFFGISPREAAQMDPQQRIALELAWSSLQDAGIPPASLRAGSTGVFLGTLWSDYARLAGRDLEEIQQHTATGQEPSIVPARVSYTLGLQGPSIGVNTACSSSLVAVHLACQSLRSGESALALAGGVNLVLAPESSAAMSKLGAMSPHGRSAAFDASADGYVRGEGGGIVVLKPLSAALADGDRIHCLIRGSAVNNDGASNGLTAPNPSAQEAMLRAACARAGVDPHGIHYVEAHGTGTRLGDPIEAHALGKVLGTGRPAGAPLLVGSLKTNIGHLEAAAGIAGLIKVALSMRHRSIPPTLHHDRPNPDIAFDELRLAVPTALTDWPAGDARPMAGISSFGFGGTNCHVIVEGPPTGSAQILPLSAGTPEALREAAGAMLDAVANDPSDSVADWCATAALRLSSHPYRAAATVRTRDELRDALAGIASGGVGSAAGKPPRLAFVFSGQGSQWCGMGRDLLHTEPVFREALLECDRLIHARTGISAVEELRREAGESRLDGTTVMQPTVFAIQVALAALWRSWGVQPDAVVGHSLGEVAAAHVAGALCLEDAVRVVCERSRLMSRIEGTGAVAVVDLPFAEVDSLLADRPGLYAAGANSTRSSVVSGDAIALDACLAELSERGVRCRRVNMGVASHSGQCDPLLPELRAALSDVQASPAAVPVMSSVTADFVDGRALDASYWVRNLREPVLFAPAVERLLDAGYDHFLEVSPHAVLTSSVEAIVEERGVPARSLASQLRGRDPREVLLSTLGELYGAGRDINWRPVYSADLRLVELPAAADRLAVPVTEDRRVRTLPLSAHSLPALRQLARDTETRLAGPAHIDLDDLCHTAALRRDHHEHRAAASFTSSGQLAAQLREFAANRATEGLVAGSALRRTNGPVFLFSGQGGHTARMGCELFAHEPVFRDVIERCDRWLAEKAGWSLIAELQEPEGSSRIDETEITQPALFALQAGLAALLRSWGITPAAVIGHSAGEIAAAYCSGALTFEDALLVALHRGRILQRATGRGRMAAVGLGERDVAGLLASRAGTVSIAAVNGPRTTLLSGETHALQELLDDLDPAVFRRMLRVGYPSHSPQMRVYQEELGRLLADIRPTAGDIPLFSTIDADFRPGTYFDAAYWVRTIAEPVRFSAAVETLAAEGHRSFVELGPHPVLVAPASQCLEQTGQEGLVVPTMRREAGEQQAVREAAGTLWAHGYATDWKAVHSRPGRLVTTPDYPWQRERHWLTPAPLTRRDAATGSLLELLARGDVSQVTDEITRQGDLTDGELGLLPKLLQRLAPAGTGTPHEWLHRVVWRAKPLGAPVKSAGSGSWIVLADDPEGPLAASVSRALRSAGQECALVRTVSEPAELSAALRRAAAEAAAPCRGVLLLAGRDAEAGPEEAVTHGLRPALATVQGLAAWQGRSVPKMWLVTSGAQPVGEGPAGADVAHGALWGFGRVVALEHPELWGGLVDLAPEQAGSAAAADALVKELLAGDGEDQVAFRDGSRHVARVAPAPEDSRAAQRTAIRPDGGYLVTGGLGGLGLVVARWLVAEGARHLVLLGRRAPDADAAATVAELASLGATVDVVQADVTRAEDVEGVIAGFGRQRPPLRGVFHVAGVLDDGTLLQQDWDRYRAVLAPKVIGAHHLDRCTRDLPLDLFVLFSSFVAVLGSPGQANYAAANAALDSLAHHRSALGLPATSVNWGPWEGVGMTDSAAAARYRWSERGARTIRRDEGARLLDRVLDRSAPQVGVFSVDWGVYHDWLHPTANRGLLALVHTAAAGAQSAGDDEDAVSSLPDRLAALDPGDRMEHLVAHLAAKVADIAGFAADHAVDPETGFFQLGMDSLMKLKLVTRLREELGDRLTLPGTLPFDHPTCASLAAHLLDELALAPGHAAQPDEDGVEELMAEVERLTADEAARYLDQLTTENQPEGGQNA</sequence>
<dbReference type="InterPro" id="IPR020841">
    <property type="entry name" value="PKS_Beta-ketoAc_synthase_dom"/>
</dbReference>
<dbReference type="Gene3D" id="3.40.366.10">
    <property type="entry name" value="Malonyl-Coenzyme A Acyl Carrier Protein, domain 2"/>
    <property type="match status" value="2"/>
</dbReference>
<dbReference type="FunFam" id="3.40.366.10:FF:000002">
    <property type="entry name" value="Probable polyketide synthase 2"/>
    <property type="match status" value="1"/>
</dbReference>
<name>A0A640T8E9_9ACTN</name>
<dbReference type="PROSITE" id="PS52004">
    <property type="entry name" value="KS3_2"/>
    <property type="match status" value="1"/>
</dbReference>
<dbReference type="SUPFAM" id="SSF47336">
    <property type="entry name" value="ACP-like"/>
    <property type="match status" value="2"/>
</dbReference>
<dbReference type="Pfam" id="PF08659">
    <property type="entry name" value="KR"/>
    <property type="match status" value="1"/>
</dbReference>
<dbReference type="GO" id="GO:0004315">
    <property type="term" value="F:3-oxoacyl-[acyl-carrier-protein] synthase activity"/>
    <property type="evidence" value="ECO:0007669"/>
    <property type="project" value="InterPro"/>
</dbReference>
<dbReference type="InterPro" id="IPR016039">
    <property type="entry name" value="Thiolase-like"/>
</dbReference>
<dbReference type="InterPro" id="IPR001227">
    <property type="entry name" value="Ac_transferase_dom_sf"/>
</dbReference>
<dbReference type="GO" id="GO:0005737">
    <property type="term" value="C:cytoplasm"/>
    <property type="evidence" value="ECO:0007669"/>
    <property type="project" value="TreeGrafter"/>
</dbReference>
<dbReference type="SMART" id="SM00822">
    <property type="entry name" value="PKS_KR"/>
    <property type="match status" value="1"/>
</dbReference>
<evidence type="ECO:0000256" key="1">
    <source>
        <dbReference type="ARBA" id="ARBA00022450"/>
    </source>
</evidence>
<evidence type="ECO:0000256" key="3">
    <source>
        <dbReference type="ARBA" id="ARBA00022679"/>
    </source>
</evidence>
<dbReference type="GO" id="GO:0071770">
    <property type="term" value="P:DIM/DIP cell wall layer assembly"/>
    <property type="evidence" value="ECO:0007669"/>
    <property type="project" value="TreeGrafter"/>
</dbReference>
<dbReference type="InterPro" id="IPR013968">
    <property type="entry name" value="PKS_KR"/>
</dbReference>
<dbReference type="InterPro" id="IPR020806">
    <property type="entry name" value="PKS_PP-bd"/>
</dbReference>